<dbReference type="AlphaFoldDB" id="A0A8T1WZG0"/>
<dbReference type="Proteomes" id="UP000693981">
    <property type="component" value="Unassembled WGS sequence"/>
</dbReference>
<evidence type="ECO:0000313" key="1">
    <source>
        <dbReference type="EMBL" id="KAG7397113.1"/>
    </source>
</evidence>
<proteinExistence type="predicted"/>
<dbReference type="OrthoDB" id="71634at2759"/>
<organism evidence="1 2">
    <name type="scientific">Phytophthora boehmeriae</name>
    <dbReference type="NCBI Taxonomy" id="109152"/>
    <lineage>
        <taxon>Eukaryota</taxon>
        <taxon>Sar</taxon>
        <taxon>Stramenopiles</taxon>
        <taxon>Oomycota</taxon>
        <taxon>Peronosporomycetes</taxon>
        <taxon>Peronosporales</taxon>
        <taxon>Peronosporaceae</taxon>
        <taxon>Phytophthora</taxon>
    </lineage>
</organism>
<name>A0A8T1WZG0_9STRA</name>
<sequence>MTLQRPSLSIADRRRERDMQHELLKFHRDRTDPIATALTKKRVRVPRVELETNPFCLERQMADNYQQLNFNKNPRFYSISVQDGARVEQNPHNHSSV</sequence>
<protein>
    <submittedName>
        <fullName evidence="1">Uncharacterized protein</fullName>
    </submittedName>
</protein>
<gene>
    <name evidence="1" type="ORF">PHYBOEH_001264</name>
</gene>
<comment type="caution">
    <text evidence="1">The sequence shown here is derived from an EMBL/GenBank/DDBJ whole genome shotgun (WGS) entry which is preliminary data.</text>
</comment>
<reference evidence="1" key="1">
    <citation type="submission" date="2021-02" db="EMBL/GenBank/DDBJ databases">
        <authorList>
            <person name="Palmer J.M."/>
        </authorList>
    </citation>
    <scope>NUCLEOTIDE SEQUENCE</scope>
    <source>
        <strain evidence="1">SCRP23</strain>
    </source>
</reference>
<evidence type="ECO:0000313" key="2">
    <source>
        <dbReference type="Proteomes" id="UP000693981"/>
    </source>
</evidence>
<keyword evidence="2" id="KW-1185">Reference proteome</keyword>
<dbReference type="EMBL" id="JAGDFL010000126">
    <property type="protein sequence ID" value="KAG7397113.1"/>
    <property type="molecule type" value="Genomic_DNA"/>
</dbReference>
<accession>A0A8T1WZG0</accession>